<dbReference type="AlphaFoldDB" id="A0AAF0R208"/>
<dbReference type="Proteomes" id="UP001234989">
    <property type="component" value="Chromosome 5"/>
</dbReference>
<organism evidence="2 3">
    <name type="scientific">Solanum verrucosum</name>
    <dbReference type="NCBI Taxonomy" id="315347"/>
    <lineage>
        <taxon>Eukaryota</taxon>
        <taxon>Viridiplantae</taxon>
        <taxon>Streptophyta</taxon>
        <taxon>Embryophyta</taxon>
        <taxon>Tracheophyta</taxon>
        <taxon>Spermatophyta</taxon>
        <taxon>Magnoliopsida</taxon>
        <taxon>eudicotyledons</taxon>
        <taxon>Gunneridae</taxon>
        <taxon>Pentapetalae</taxon>
        <taxon>asterids</taxon>
        <taxon>lamiids</taxon>
        <taxon>Solanales</taxon>
        <taxon>Solanaceae</taxon>
        <taxon>Solanoideae</taxon>
        <taxon>Solaneae</taxon>
        <taxon>Solanum</taxon>
    </lineage>
</organism>
<dbReference type="Pfam" id="PF17919">
    <property type="entry name" value="RT_RNaseH_2"/>
    <property type="match status" value="1"/>
</dbReference>
<name>A0AAF0R208_SOLVR</name>
<feature type="non-terminal residue" evidence="2">
    <location>
        <position position="1"/>
    </location>
</feature>
<gene>
    <name evidence="2" type="ORF">MTR67_023509</name>
</gene>
<accession>A0AAF0R208</accession>
<dbReference type="FunFam" id="3.30.70.270:FF:000020">
    <property type="entry name" value="Transposon Tf2-6 polyprotein-like Protein"/>
    <property type="match status" value="1"/>
</dbReference>
<dbReference type="InterPro" id="IPR041577">
    <property type="entry name" value="RT_RNaseH_2"/>
</dbReference>
<dbReference type="PANTHER" id="PTHR34072:SF52">
    <property type="entry name" value="RIBONUCLEASE H"/>
    <property type="match status" value="1"/>
</dbReference>
<evidence type="ECO:0000313" key="2">
    <source>
        <dbReference type="EMBL" id="WMV30124.1"/>
    </source>
</evidence>
<dbReference type="EMBL" id="CP133616">
    <property type="protein sequence ID" value="WMV30124.1"/>
    <property type="molecule type" value="Genomic_DNA"/>
</dbReference>
<evidence type="ECO:0000259" key="1">
    <source>
        <dbReference type="Pfam" id="PF17919"/>
    </source>
</evidence>
<dbReference type="SUPFAM" id="SSF56672">
    <property type="entry name" value="DNA/RNA polymerases"/>
    <property type="match status" value="1"/>
</dbReference>
<reference evidence="2" key="1">
    <citation type="submission" date="2023-08" db="EMBL/GenBank/DDBJ databases">
        <title>A de novo genome assembly of Solanum verrucosum Schlechtendal, a Mexican diploid species geographically isolated from the other diploid A-genome species in potato relatives.</title>
        <authorList>
            <person name="Hosaka K."/>
        </authorList>
    </citation>
    <scope>NUCLEOTIDE SEQUENCE</scope>
    <source>
        <tissue evidence="2">Young leaves</tissue>
    </source>
</reference>
<dbReference type="Gene3D" id="3.30.70.270">
    <property type="match status" value="1"/>
</dbReference>
<proteinExistence type="predicted"/>
<evidence type="ECO:0000313" key="3">
    <source>
        <dbReference type="Proteomes" id="UP001234989"/>
    </source>
</evidence>
<dbReference type="PANTHER" id="PTHR34072">
    <property type="entry name" value="ENZYMATIC POLYPROTEIN-RELATED"/>
    <property type="match status" value="1"/>
</dbReference>
<dbReference type="InterPro" id="IPR043128">
    <property type="entry name" value="Rev_trsase/Diguanyl_cyclase"/>
</dbReference>
<dbReference type="InterPro" id="IPR043502">
    <property type="entry name" value="DNA/RNA_pol_sf"/>
</dbReference>
<protein>
    <recommendedName>
        <fullName evidence="1">Reverse transcriptase/retrotransposon-derived protein RNase H-like domain-containing protein</fullName>
    </recommendedName>
</protein>
<keyword evidence="3" id="KW-1185">Reference proteome</keyword>
<sequence>YFYFLKENFLDLTGYYRSFVEGFSSISSPLTALTQKKAKFIWSKKCEKSFQELKDRLTFALVLTLLEGTDGFVVYCDASRIGLGCMLIQNGKVIAYALRKLKIYEKNYPTHDLELTADLNHRQRRWLELLKDYDKNVLYHPRKENVVVDASCRLSMGSVAHIGEEKREMD</sequence>
<feature type="domain" description="Reverse transcriptase/retrotransposon-derived protein RNase H-like" evidence="1">
    <location>
        <begin position="42"/>
        <end position="117"/>
    </location>
</feature>